<dbReference type="EMBL" id="JAVRHR010000002">
    <property type="protein sequence ID" value="MDT0607743.1"/>
    <property type="molecule type" value="Genomic_DNA"/>
</dbReference>
<sequence length="586" mass="66181">MKNLTTLLLLITTCSFGQMASQNALANIPQESIYIHHNASLLFSGERLAYKMYCLNNSDRALSAISKMAYVSLVANDGTIVFNHKVRLQNGEGYGDFFVPTSVATGSYKLLGYSEWMKNGKTADFFQSDVRIINPYQPIPEPYLEKIVVKDSLDTIASIKTPKEILVDKKLTNITSPFVTMTVEKSAAEKRDKVGLKISGLTESAKKGTYSLSVRHNGNIESPKNNSLNDFFTGFLKKGTTGESQKNGINHLPELRGEIISGRVINKEKNIAEAGKKVSLSLPGKDYLLKVTTTSSDGRFYFNFDRAYDNLSAVVQLLDEDWDTYQVEIDKPNLDFGQFVFNDFKISKELEEDILRRSVQNQIENAYVSVRSDSIVPAKHAAPFYRDLETVYVLDDYTRFNSIQETIIEIVDQVSIKNLGNGKRVFQVRPPEGLADSGVLPMVFVDGLFLKEHENVMDFSAKKLKSISFSRNKYLLGTAVFQGIISFETLEDDFVDTFYAPHIQKIDLFKPEPQKEYFAQHYGSDEQSDRIPDFRHQLLWIPKLFLDADAQIDIYTSDVPGDCEIVLEGFTADGKPVFIRNWIKVE</sequence>
<feature type="signal peptide" evidence="1">
    <location>
        <begin position="1"/>
        <end position="26"/>
    </location>
</feature>
<evidence type="ECO:0000256" key="1">
    <source>
        <dbReference type="SAM" id="SignalP"/>
    </source>
</evidence>
<comment type="caution">
    <text evidence="2">The sequence shown here is derived from an EMBL/GenBank/DDBJ whole genome shotgun (WGS) entry which is preliminary data.</text>
</comment>
<evidence type="ECO:0000313" key="2">
    <source>
        <dbReference type="EMBL" id="MDT0607743.1"/>
    </source>
</evidence>
<gene>
    <name evidence="2" type="ORF">RM706_11900</name>
</gene>
<feature type="chain" id="PRO_5046235941" description="MG2 domain-containing protein" evidence="1">
    <location>
        <begin position="27"/>
        <end position="586"/>
    </location>
</feature>
<keyword evidence="3" id="KW-1185">Reference proteome</keyword>
<evidence type="ECO:0000313" key="3">
    <source>
        <dbReference type="Proteomes" id="UP001255246"/>
    </source>
</evidence>
<organism evidence="2 3">
    <name type="scientific">Croceitalea rosinachiae</name>
    <dbReference type="NCBI Taxonomy" id="3075596"/>
    <lineage>
        <taxon>Bacteria</taxon>
        <taxon>Pseudomonadati</taxon>
        <taxon>Bacteroidota</taxon>
        <taxon>Flavobacteriia</taxon>
        <taxon>Flavobacteriales</taxon>
        <taxon>Flavobacteriaceae</taxon>
        <taxon>Croceitalea</taxon>
    </lineage>
</organism>
<evidence type="ECO:0008006" key="4">
    <source>
        <dbReference type="Google" id="ProtNLM"/>
    </source>
</evidence>
<name>A0ABU3ACV2_9FLAO</name>
<accession>A0ABU3ACV2</accession>
<proteinExistence type="predicted"/>
<keyword evidence="1" id="KW-0732">Signal</keyword>
<dbReference type="RefSeq" id="WP_311351762.1">
    <property type="nucleotide sequence ID" value="NZ_JAVRHR010000002.1"/>
</dbReference>
<dbReference type="Proteomes" id="UP001255246">
    <property type="component" value="Unassembled WGS sequence"/>
</dbReference>
<reference evidence="2 3" key="1">
    <citation type="submission" date="2023-09" db="EMBL/GenBank/DDBJ databases">
        <authorList>
            <person name="Rey-Velasco X."/>
        </authorList>
    </citation>
    <scope>NUCLEOTIDE SEQUENCE [LARGE SCALE GENOMIC DNA]</scope>
    <source>
        <strain evidence="2 3">F388</strain>
    </source>
</reference>
<protein>
    <recommendedName>
        <fullName evidence="4">MG2 domain-containing protein</fullName>
    </recommendedName>
</protein>